<gene>
    <name evidence="1" type="ORF">ZEAMMB73_Zm00001d014719</name>
</gene>
<dbReference type="EMBL" id="CM000781">
    <property type="protein sequence ID" value="AQK66981.1"/>
    <property type="molecule type" value="Genomic_DNA"/>
</dbReference>
<name>A0A1D6GVQ6_MAIZE</name>
<organism evidence="1">
    <name type="scientific">Zea mays</name>
    <name type="common">Maize</name>
    <dbReference type="NCBI Taxonomy" id="4577"/>
    <lineage>
        <taxon>Eukaryota</taxon>
        <taxon>Viridiplantae</taxon>
        <taxon>Streptophyta</taxon>
        <taxon>Embryophyta</taxon>
        <taxon>Tracheophyta</taxon>
        <taxon>Spermatophyta</taxon>
        <taxon>Magnoliopsida</taxon>
        <taxon>Liliopsida</taxon>
        <taxon>Poales</taxon>
        <taxon>Poaceae</taxon>
        <taxon>PACMAD clade</taxon>
        <taxon>Panicoideae</taxon>
        <taxon>Andropogonodae</taxon>
        <taxon>Andropogoneae</taxon>
        <taxon>Tripsacinae</taxon>
        <taxon>Zea</taxon>
    </lineage>
</organism>
<evidence type="ECO:0000313" key="1">
    <source>
        <dbReference type="EMBL" id="AQK66981.1"/>
    </source>
</evidence>
<reference evidence="1" key="1">
    <citation type="submission" date="2015-12" db="EMBL/GenBank/DDBJ databases">
        <title>Update maize B73 reference genome by single molecule sequencing technologies.</title>
        <authorList>
            <consortium name="Maize Genome Sequencing Project"/>
            <person name="Ware D."/>
        </authorList>
    </citation>
    <scope>NUCLEOTIDE SEQUENCE</scope>
    <source>
        <tissue evidence="1">Seedling</tissue>
    </source>
</reference>
<dbReference type="AlphaFoldDB" id="A0A1D6GVQ6"/>
<accession>A0A1D6GVQ6</accession>
<sequence>MSNVVLGGLCNLKLTGGPPLLLVLDMRRRHGLDLNGLSYCYAMKVCYQDEECMTGTRKERSFMEWLGWVPSNVLQQSHRLPSLLFRHCSHRITSRGRWMSALRSSNRMTMTRMPVNAGGSANVRFPESEKKGWCFEWPPVQRPHRASGDFGERRFVGVGYGSTARFQIWQDARALWSGLAG</sequence>
<protein>
    <submittedName>
        <fullName evidence="1">Putative pentatricopeptide repeat-containing protein</fullName>
    </submittedName>
</protein>
<proteinExistence type="predicted"/>